<reference evidence="1 2" key="1">
    <citation type="journal article" date="2018" name="Sci. Rep.">
        <title>Genomic signatures of local adaptation to the degree of environmental predictability in rotifers.</title>
        <authorList>
            <person name="Franch-Gras L."/>
            <person name="Hahn C."/>
            <person name="Garcia-Roger E.M."/>
            <person name="Carmona M.J."/>
            <person name="Serra M."/>
            <person name="Gomez A."/>
        </authorList>
    </citation>
    <scope>NUCLEOTIDE SEQUENCE [LARGE SCALE GENOMIC DNA]</scope>
    <source>
        <strain evidence="1">HYR1</strain>
    </source>
</reference>
<protein>
    <submittedName>
        <fullName evidence="1">Uncharacterized protein</fullName>
    </submittedName>
</protein>
<evidence type="ECO:0000313" key="2">
    <source>
        <dbReference type="Proteomes" id="UP000276133"/>
    </source>
</evidence>
<keyword evidence="2" id="KW-1185">Reference proteome</keyword>
<name>A0A3M7QHV4_BRAPC</name>
<gene>
    <name evidence="1" type="ORF">BpHYR1_043342</name>
</gene>
<dbReference type="AlphaFoldDB" id="A0A3M7QHV4"/>
<organism evidence="1 2">
    <name type="scientific">Brachionus plicatilis</name>
    <name type="common">Marine rotifer</name>
    <name type="synonym">Brachionus muelleri</name>
    <dbReference type="NCBI Taxonomy" id="10195"/>
    <lineage>
        <taxon>Eukaryota</taxon>
        <taxon>Metazoa</taxon>
        <taxon>Spiralia</taxon>
        <taxon>Gnathifera</taxon>
        <taxon>Rotifera</taxon>
        <taxon>Eurotatoria</taxon>
        <taxon>Monogononta</taxon>
        <taxon>Pseudotrocha</taxon>
        <taxon>Ploima</taxon>
        <taxon>Brachionidae</taxon>
        <taxon>Brachionus</taxon>
    </lineage>
</organism>
<comment type="caution">
    <text evidence="1">The sequence shown here is derived from an EMBL/GenBank/DDBJ whole genome shotgun (WGS) entry which is preliminary data.</text>
</comment>
<accession>A0A3M7QHV4</accession>
<proteinExistence type="predicted"/>
<sequence length="65" mass="7456">MISDHLCHVCACGRSGLFNKHISILVIKDIKCVFIGICKRKTSIKKMHCCDKHFFLIKYGFKGKI</sequence>
<evidence type="ECO:0000313" key="1">
    <source>
        <dbReference type="EMBL" id="RNA10930.1"/>
    </source>
</evidence>
<dbReference type="EMBL" id="REGN01006095">
    <property type="protein sequence ID" value="RNA10930.1"/>
    <property type="molecule type" value="Genomic_DNA"/>
</dbReference>
<dbReference type="Proteomes" id="UP000276133">
    <property type="component" value="Unassembled WGS sequence"/>
</dbReference>